<keyword evidence="4" id="KW-1185">Reference proteome</keyword>
<feature type="region of interest" description="Disordered" evidence="1">
    <location>
        <begin position="201"/>
        <end position="220"/>
    </location>
</feature>
<dbReference type="SUPFAM" id="SSF50370">
    <property type="entry name" value="Ricin B-like lectins"/>
    <property type="match status" value="1"/>
</dbReference>
<dbReference type="Gene3D" id="2.80.10.50">
    <property type="match status" value="2"/>
</dbReference>
<evidence type="ECO:0000259" key="2">
    <source>
        <dbReference type="SMART" id="SM00458"/>
    </source>
</evidence>
<comment type="caution">
    <text evidence="3">The sequence shown here is derived from an EMBL/GenBank/DDBJ whole genome shotgun (WGS) entry which is preliminary data.</text>
</comment>
<dbReference type="EMBL" id="JAQNDK010000002">
    <property type="protein sequence ID" value="MDC0679102.1"/>
    <property type="molecule type" value="Genomic_DNA"/>
</dbReference>
<dbReference type="SMART" id="SM00458">
    <property type="entry name" value="RICIN"/>
    <property type="match status" value="1"/>
</dbReference>
<evidence type="ECO:0000256" key="1">
    <source>
        <dbReference type="SAM" id="MobiDB-lite"/>
    </source>
</evidence>
<dbReference type="RefSeq" id="WP_272096047.1">
    <property type="nucleotide sequence ID" value="NZ_JAQNDK010000002.1"/>
</dbReference>
<dbReference type="Pfam" id="PF14200">
    <property type="entry name" value="RicinB_lectin_2"/>
    <property type="match status" value="1"/>
</dbReference>
<dbReference type="InterPro" id="IPR000772">
    <property type="entry name" value="Ricin_B_lectin"/>
</dbReference>
<feature type="domain" description="Ricin B lectin" evidence="2">
    <location>
        <begin position="506"/>
        <end position="645"/>
    </location>
</feature>
<organism evidence="3 4">
    <name type="scientific">Sorangium atrum</name>
    <dbReference type="NCBI Taxonomy" id="2995308"/>
    <lineage>
        <taxon>Bacteria</taxon>
        <taxon>Pseudomonadati</taxon>
        <taxon>Myxococcota</taxon>
        <taxon>Polyangia</taxon>
        <taxon>Polyangiales</taxon>
        <taxon>Polyangiaceae</taxon>
        <taxon>Sorangium</taxon>
    </lineage>
</organism>
<reference evidence="3 4" key="1">
    <citation type="submission" date="2023-01" db="EMBL/GenBank/DDBJ databases">
        <title>Minimal conservation of predation-associated metabolite biosynthetic gene clusters underscores biosynthetic potential of Myxococcota including descriptions for ten novel species: Archangium lansinium sp. nov., Myxococcus landrumus sp. nov., Nannocystis bai.</title>
        <authorList>
            <person name="Ahearne A."/>
            <person name="Stevens C."/>
            <person name="Dowd S."/>
        </authorList>
    </citation>
    <scope>NUCLEOTIDE SEQUENCE [LARGE SCALE GENOMIC DNA]</scope>
    <source>
        <strain evidence="3 4">WIWO2</strain>
    </source>
</reference>
<dbReference type="InterPro" id="IPR035992">
    <property type="entry name" value="Ricin_B-like_lectins"/>
</dbReference>
<sequence length="645" mass="68424">MIRSRVGLVFSLSTLALGFLQQGCGSADVEPFDEASTTSVAPAARTAFIALTPISADRTPVLHHLAGELQATSARRALDSLRSDDAERSDLLLRTGAVIADMEQLGEADLATYRSLVEAASEAGVPFVFENVRDSARMAAVFGYGVAGDVAIVEPSRGGTKFDIKLYGNIETTAVKSPSATLKVSHEAATLPAEELAARASGREHAEQAVEGATPAAGPSREEVAAQVAARIRTLATAPVVQPFALSVASAAPPGTYRQFIVNGSSWWTVPGTSQVATLDLSYEVELVASTTPNNKFMVITGVGAGANPGPLNTNSNFNRGYYQQQLNVSVVPGSTALSPYAHVPNSPNGQNSFTRSVGCSVGAQGGTDAASASFSCSFQDSATVSLSDFTAIDQSTGLTSAWSYRMTSAQGHPYWNPVDLVDQWTGTLHTLPFLAVSTLQPTYQTVYSAPSSFNGKVPLSVMHTQVLQGIYVDWNFFYVQAHPQGYSVSPKLDTTVDFGSVSSTNPAVTFTNQNSGLNMDVYYSETTPLSPIIQWPATGNPNQSFELIPTGDPDGSVFIKPKHSGLCFDIYYSSLEDGAELIQYTCTGNPNQKFVLRPVGAYRSIMNVNSQKCLSVEGASTAGYAHIVQEPCNTALPEQLFLPR</sequence>
<dbReference type="Proteomes" id="UP001217485">
    <property type="component" value="Unassembled WGS sequence"/>
</dbReference>
<gene>
    <name evidence="3" type="ORF">POL72_15265</name>
</gene>
<dbReference type="CDD" id="cd00161">
    <property type="entry name" value="beta-trefoil_Ricin-like"/>
    <property type="match status" value="1"/>
</dbReference>
<accession>A0ABT5C1N3</accession>
<dbReference type="PROSITE" id="PS50231">
    <property type="entry name" value="RICIN_B_LECTIN"/>
    <property type="match status" value="1"/>
</dbReference>
<evidence type="ECO:0000313" key="3">
    <source>
        <dbReference type="EMBL" id="MDC0679102.1"/>
    </source>
</evidence>
<name>A0ABT5C1N3_9BACT</name>
<proteinExistence type="predicted"/>
<evidence type="ECO:0000313" key="4">
    <source>
        <dbReference type="Proteomes" id="UP001217485"/>
    </source>
</evidence>
<protein>
    <submittedName>
        <fullName evidence="3">RICIN domain-containing protein</fullName>
    </submittedName>
</protein>